<reference evidence="1 2" key="1">
    <citation type="submission" date="2020-08" db="EMBL/GenBank/DDBJ databases">
        <title>Genomic Encyclopedia of Type Strains, Phase IV (KMG-IV): sequencing the most valuable type-strain genomes for metagenomic binning, comparative biology and taxonomic classification.</title>
        <authorList>
            <person name="Goeker M."/>
        </authorList>
    </citation>
    <scope>NUCLEOTIDE SEQUENCE [LARGE SCALE GENOMIC DNA]</scope>
    <source>
        <strain evidence="1 2">DSM 23960</strain>
    </source>
</reference>
<organism evidence="1 2">
    <name type="scientific">Brevundimonas lenta</name>
    <dbReference type="NCBI Taxonomy" id="424796"/>
    <lineage>
        <taxon>Bacteria</taxon>
        <taxon>Pseudomonadati</taxon>
        <taxon>Pseudomonadota</taxon>
        <taxon>Alphaproteobacteria</taxon>
        <taxon>Caulobacterales</taxon>
        <taxon>Caulobacteraceae</taxon>
        <taxon>Brevundimonas</taxon>
    </lineage>
</organism>
<dbReference type="AlphaFoldDB" id="A0A7W6JCX0"/>
<evidence type="ECO:0000313" key="1">
    <source>
        <dbReference type="EMBL" id="MBB4081853.1"/>
    </source>
</evidence>
<protein>
    <submittedName>
        <fullName evidence="1">Uncharacterized protein</fullName>
    </submittedName>
</protein>
<dbReference type="EMBL" id="JACIDM010000001">
    <property type="protein sequence ID" value="MBB4081853.1"/>
    <property type="molecule type" value="Genomic_DNA"/>
</dbReference>
<dbReference type="RefSeq" id="WP_183202939.1">
    <property type="nucleotide sequence ID" value="NZ_BAAAER010000004.1"/>
</dbReference>
<comment type="caution">
    <text evidence="1">The sequence shown here is derived from an EMBL/GenBank/DDBJ whole genome shotgun (WGS) entry which is preliminary data.</text>
</comment>
<evidence type="ECO:0000313" key="2">
    <source>
        <dbReference type="Proteomes" id="UP000529946"/>
    </source>
</evidence>
<keyword evidence="2" id="KW-1185">Reference proteome</keyword>
<accession>A0A7W6JCX0</accession>
<name>A0A7W6JCX0_9CAUL</name>
<proteinExistence type="predicted"/>
<dbReference type="Proteomes" id="UP000529946">
    <property type="component" value="Unassembled WGS sequence"/>
</dbReference>
<sequence>MATHFLIDGMLSGTGVRDGISGGYVEPGLIGISPSLVRDISAWQQRYEGCHFEGFPAELVSELDTEGMVLAVRAGAERPDLSIGYFSNGLMKRMA</sequence>
<gene>
    <name evidence="1" type="ORF">GGR12_000692</name>
</gene>